<evidence type="ECO:0000256" key="2">
    <source>
        <dbReference type="SAM" id="SignalP"/>
    </source>
</evidence>
<dbReference type="InterPro" id="IPR050330">
    <property type="entry name" value="Bact_OuterMem_StrucFunc"/>
</dbReference>
<dbReference type="GO" id="GO:0016020">
    <property type="term" value="C:membrane"/>
    <property type="evidence" value="ECO:0007669"/>
    <property type="project" value="UniProtKB-UniRule"/>
</dbReference>
<protein>
    <submittedName>
        <fullName evidence="4">OmpA/MotB domain protein</fullName>
    </submittedName>
</protein>
<dbReference type="InterPro" id="IPR006665">
    <property type="entry name" value="OmpA-like"/>
</dbReference>
<dbReference type="Proteomes" id="UP000238164">
    <property type="component" value="Chromosome 1"/>
</dbReference>
<organism evidence="4 5">
    <name type="scientific">Micropruina glycogenica</name>
    <dbReference type="NCBI Taxonomy" id="75385"/>
    <lineage>
        <taxon>Bacteria</taxon>
        <taxon>Bacillati</taxon>
        <taxon>Actinomycetota</taxon>
        <taxon>Actinomycetes</taxon>
        <taxon>Propionibacteriales</taxon>
        <taxon>Nocardioidaceae</taxon>
        <taxon>Micropruina</taxon>
    </lineage>
</organism>
<name>A0A2N9JAJ1_9ACTN</name>
<dbReference type="Pfam" id="PF00691">
    <property type="entry name" value="OmpA"/>
    <property type="match status" value="1"/>
</dbReference>
<evidence type="ECO:0000313" key="4">
    <source>
        <dbReference type="EMBL" id="SPD85187.1"/>
    </source>
</evidence>
<dbReference type="PROSITE" id="PS51123">
    <property type="entry name" value="OMPA_2"/>
    <property type="match status" value="1"/>
</dbReference>
<sequence length="366" mass="37877">MDLRRPRTLSLLIPLLMAALLAGCSPTTTPSATVPASAPPAGGSVISTGASTNQMVSTLPQAVADQWNALQAAGKGVEWISTPNTTDVTTTDLAVGAADSQGLVDRINAAAGAGTDRSVLAALGDLKSPAGAPVWVFSPLLDTRDPLDFNELAFDETPSEVVKAVKKAKALPDLKGRVVSFVINPVAGDQAELSDLQTGYLHAVWEGLAKAAGAKRVEFFDGTGTTPGQGTGPAVAVPRPDDVDTATEGTAVVCTLPNPALFIINTPTLIDRGKTLQGLKKCLAKAPENYRVVVEGHTSGDSSDNGRATVELSKQRATVVAVLLKDLDVPAKAIYSVVGYGRSKPLVQPPTDARNRAVVVRFEVTG</sequence>
<dbReference type="Gene3D" id="3.30.1330.60">
    <property type="entry name" value="OmpA-like domain"/>
    <property type="match status" value="1"/>
</dbReference>
<accession>A0A2N9JAJ1</accession>
<evidence type="ECO:0000259" key="3">
    <source>
        <dbReference type="PROSITE" id="PS51123"/>
    </source>
</evidence>
<dbReference type="EMBL" id="LT985188">
    <property type="protein sequence ID" value="SPD85187.1"/>
    <property type="molecule type" value="Genomic_DNA"/>
</dbReference>
<dbReference type="SUPFAM" id="SSF103088">
    <property type="entry name" value="OmpA-like"/>
    <property type="match status" value="1"/>
</dbReference>
<dbReference type="PANTHER" id="PTHR30329:SF21">
    <property type="entry name" value="LIPOPROTEIN YIAD-RELATED"/>
    <property type="match status" value="1"/>
</dbReference>
<feature type="domain" description="OmpA-like" evidence="3">
    <location>
        <begin position="249"/>
        <end position="366"/>
    </location>
</feature>
<keyword evidence="1" id="KW-0472">Membrane</keyword>
<dbReference type="RefSeq" id="WP_158680751.1">
    <property type="nucleotide sequence ID" value="NZ_BAAAGO010000016.1"/>
</dbReference>
<gene>
    <name evidence="4" type="ORF">MPLG2_0151</name>
</gene>
<dbReference type="PANTHER" id="PTHR30329">
    <property type="entry name" value="STATOR ELEMENT OF FLAGELLAR MOTOR COMPLEX"/>
    <property type="match status" value="1"/>
</dbReference>
<keyword evidence="2" id="KW-0732">Signal</keyword>
<dbReference type="OrthoDB" id="3723227at2"/>
<dbReference type="AlphaFoldDB" id="A0A2N9JAJ1"/>
<proteinExistence type="predicted"/>
<dbReference type="InterPro" id="IPR036737">
    <property type="entry name" value="OmpA-like_sf"/>
</dbReference>
<dbReference type="KEGG" id="mgg:MPLG2_0151"/>
<feature type="signal peptide" evidence="2">
    <location>
        <begin position="1"/>
        <end position="24"/>
    </location>
</feature>
<reference evidence="4 5" key="1">
    <citation type="submission" date="2018-02" db="EMBL/GenBank/DDBJ databases">
        <authorList>
            <person name="Cohen D.B."/>
            <person name="Kent A.D."/>
        </authorList>
    </citation>
    <scope>NUCLEOTIDE SEQUENCE [LARGE SCALE GENOMIC DNA]</scope>
    <source>
        <strain evidence="4">1</strain>
    </source>
</reference>
<evidence type="ECO:0000313" key="5">
    <source>
        <dbReference type="Proteomes" id="UP000238164"/>
    </source>
</evidence>
<feature type="chain" id="PRO_5038750741" evidence="2">
    <location>
        <begin position="25"/>
        <end position="366"/>
    </location>
</feature>
<evidence type="ECO:0000256" key="1">
    <source>
        <dbReference type="PROSITE-ProRule" id="PRU00473"/>
    </source>
</evidence>
<dbReference type="PROSITE" id="PS51257">
    <property type="entry name" value="PROKAR_LIPOPROTEIN"/>
    <property type="match status" value="1"/>
</dbReference>
<keyword evidence="5" id="KW-1185">Reference proteome</keyword>